<dbReference type="OrthoDB" id="9807434at2"/>
<evidence type="ECO:0000256" key="4">
    <source>
        <dbReference type="ARBA" id="ARBA00022777"/>
    </source>
</evidence>
<evidence type="ECO:0000256" key="3">
    <source>
        <dbReference type="ARBA" id="ARBA00022741"/>
    </source>
</evidence>
<dbReference type="Gene3D" id="3.40.50.300">
    <property type="entry name" value="P-loop containing nucleotide triphosphate hydrolases"/>
    <property type="match status" value="1"/>
</dbReference>
<comment type="catalytic activity">
    <reaction evidence="6 8">
        <text>dCMP + ATP = dCDP + ADP</text>
        <dbReference type="Rhea" id="RHEA:25094"/>
        <dbReference type="ChEBI" id="CHEBI:30616"/>
        <dbReference type="ChEBI" id="CHEBI:57566"/>
        <dbReference type="ChEBI" id="CHEBI:58593"/>
        <dbReference type="ChEBI" id="CHEBI:456216"/>
        <dbReference type="EC" id="2.7.4.25"/>
    </reaction>
</comment>
<comment type="catalytic activity">
    <reaction evidence="7 8">
        <text>CMP + ATP = CDP + ADP</text>
        <dbReference type="Rhea" id="RHEA:11600"/>
        <dbReference type="ChEBI" id="CHEBI:30616"/>
        <dbReference type="ChEBI" id="CHEBI:58069"/>
        <dbReference type="ChEBI" id="CHEBI:60377"/>
        <dbReference type="ChEBI" id="CHEBI:456216"/>
        <dbReference type="EC" id="2.7.4.25"/>
    </reaction>
</comment>
<dbReference type="SUPFAM" id="SSF52540">
    <property type="entry name" value="P-loop containing nucleoside triphosphate hydrolases"/>
    <property type="match status" value="1"/>
</dbReference>
<comment type="subcellular location">
    <subcellularLocation>
        <location evidence="8">Cytoplasm</location>
    </subcellularLocation>
</comment>
<dbReference type="KEGG" id="eke:EK0264_00470"/>
<feature type="compositionally biased region" description="Polar residues" evidence="9">
    <location>
        <begin position="175"/>
        <end position="187"/>
    </location>
</feature>
<name>A0A7L4YT13_9ACTN</name>
<dbReference type="GO" id="GO:0005524">
    <property type="term" value="F:ATP binding"/>
    <property type="evidence" value="ECO:0007669"/>
    <property type="project" value="UniProtKB-UniRule"/>
</dbReference>
<keyword evidence="12" id="KW-1185">Reference proteome</keyword>
<keyword evidence="2 8" id="KW-0808">Transferase</keyword>
<dbReference type="EC" id="2.7.4.25" evidence="8"/>
<dbReference type="InterPro" id="IPR011994">
    <property type="entry name" value="Cytidylate_kinase_dom"/>
</dbReference>
<dbReference type="GO" id="GO:0006220">
    <property type="term" value="P:pyrimidine nucleotide metabolic process"/>
    <property type="evidence" value="ECO:0007669"/>
    <property type="project" value="UniProtKB-UniRule"/>
</dbReference>
<dbReference type="CDD" id="cd02020">
    <property type="entry name" value="CMPK"/>
    <property type="match status" value="1"/>
</dbReference>
<evidence type="ECO:0000256" key="5">
    <source>
        <dbReference type="ARBA" id="ARBA00022840"/>
    </source>
</evidence>
<dbReference type="AlphaFoldDB" id="A0A7L4YT13"/>
<evidence type="ECO:0000313" key="12">
    <source>
        <dbReference type="Proteomes" id="UP000463857"/>
    </source>
</evidence>
<dbReference type="HAMAP" id="MF_00238">
    <property type="entry name" value="Cytidyl_kinase_type1"/>
    <property type="match status" value="1"/>
</dbReference>
<dbReference type="InterPro" id="IPR003136">
    <property type="entry name" value="Cytidylate_kin"/>
</dbReference>
<reference evidence="11 12" key="1">
    <citation type="journal article" date="2018" name="Int. J. Syst. Evol. Microbiol.">
        <title>Epidermidibacterium keratini gen. nov., sp. nov., a member of the family Sporichthyaceae, isolated from keratin epidermis.</title>
        <authorList>
            <person name="Lee D.G."/>
            <person name="Trujillo M.E."/>
            <person name="Kang S."/>
            <person name="Nam J.J."/>
            <person name="Kim Y.J."/>
        </authorList>
    </citation>
    <scope>NUCLEOTIDE SEQUENCE [LARGE SCALE GENOMIC DNA]</scope>
    <source>
        <strain evidence="11 12">EPI-7</strain>
    </source>
</reference>
<evidence type="ECO:0000256" key="8">
    <source>
        <dbReference type="HAMAP-Rule" id="MF_00238"/>
    </source>
</evidence>
<evidence type="ECO:0000256" key="2">
    <source>
        <dbReference type="ARBA" id="ARBA00022679"/>
    </source>
</evidence>
<dbReference type="Pfam" id="PF02224">
    <property type="entry name" value="Cytidylate_kin"/>
    <property type="match status" value="1"/>
</dbReference>
<feature type="region of interest" description="Disordered" evidence="9">
    <location>
        <begin position="175"/>
        <end position="194"/>
    </location>
</feature>
<evidence type="ECO:0000256" key="9">
    <source>
        <dbReference type="SAM" id="MobiDB-lite"/>
    </source>
</evidence>
<dbReference type="GO" id="GO:0005737">
    <property type="term" value="C:cytoplasm"/>
    <property type="evidence" value="ECO:0007669"/>
    <property type="project" value="UniProtKB-SubCell"/>
</dbReference>
<organism evidence="11 12">
    <name type="scientific">Epidermidibacterium keratini</name>
    <dbReference type="NCBI Taxonomy" id="1891644"/>
    <lineage>
        <taxon>Bacteria</taxon>
        <taxon>Bacillati</taxon>
        <taxon>Actinomycetota</taxon>
        <taxon>Actinomycetes</taxon>
        <taxon>Sporichthyales</taxon>
        <taxon>Sporichthyaceae</taxon>
        <taxon>Epidermidibacterium</taxon>
    </lineage>
</organism>
<dbReference type="GO" id="GO:0036431">
    <property type="term" value="F:dCMP kinase activity"/>
    <property type="evidence" value="ECO:0007669"/>
    <property type="project" value="InterPro"/>
</dbReference>
<dbReference type="InParanoid" id="A0A7L4YT13"/>
<keyword evidence="8" id="KW-0963">Cytoplasm</keyword>
<evidence type="ECO:0000256" key="7">
    <source>
        <dbReference type="ARBA" id="ARBA00048478"/>
    </source>
</evidence>
<sequence>MAAGYRPVSATFTGVIAIDGPSGSGKSSVSRAVAQRLGLRYLDTGAMYRAVTLGAMLAGIDVEDQAAVEQYAHRMELFVPTDPQRQILVLEGRDITDEIRTPAVSLTVSAIATNLAVRRELITRQQQIVAAGRAIVLEGRDTTTVVAPDADVRILITADEDSRIARRTAELHAEVSSTTMAQTSSQISDRDRRDSTVASFQSAAEGVVTLDTSHLNLEQAIDAVLDIVRELP</sequence>
<dbReference type="NCBIfam" id="TIGR00017">
    <property type="entry name" value="cmk"/>
    <property type="match status" value="1"/>
</dbReference>
<evidence type="ECO:0000256" key="6">
    <source>
        <dbReference type="ARBA" id="ARBA00047615"/>
    </source>
</evidence>
<keyword evidence="4 8" id="KW-0418">Kinase</keyword>
<evidence type="ECO:0000256" key="1">
    <source>
        <dbReference type="ARBA" id="ARBA00009427"/>
    </source>
</evidence>
<protein>
    <recommendedName>
        <fullName evidence="8">Cytidylate kinase</fullName>
        <shortName evidence="8">CK</shortName>
        <ecNumber evidence="8">2.7.4.25</ecNumber>
    </recommendedName>
    <alternativeName>
        <fullName evidence="8">Cytidine monophosphate kinase</fullName>
        <shortName evidence="8">CMP kinase</shortName>
    </alternativeName>
</protein>
<evidence type="ECO:0000259" key="10">
    <source>
        <dbReference type="Pfam" id="PF02224"/>
    </source>
</evidence>
<keyword evidence="3 8" id="KW-0547">Nucleotide-binding</keyword>
<evidence type="ECO:0000313" key="11">
    <source>
        <dbReference type="EMBL" id="QHC02198.1"/>
    </source>
</evidence>
<feature type="binding site" evidence="8">
    <location>
        <begin position="20"/>
        <end position="28"/>
    </location>
    <ligand>
        <name>ATP</name>
        <dbReference type="ChEBI" id="CHEBI:30616"/>
    </ligand>
</feature>
<keyword evidence="5 8" id="KW-0067">ATP-binding</keyword>
<dbReference type="Proteomes" id="UP000463857">
    <property type="component" value="Chromosome"/>
</dbReference>
<feature type="domain" description="Cytidylate kinase" evidence="10">
    <location>
        <begin position="16"/>
        <end position="229"/>
    </location>
</feature>
<dbReference type="InterPro" id="IPR027417">
    <property type="entry name" value="P-loop_NTPase"/>
</dbReference>
<accession>A0A7L4YT13</accession>
<gene>
    <name evidence="8 11" type="primary">cmk</name>
    <name evidence="11" type="ORF">EK0264_00470</name>
</gene>
<proteinExistence type="inferred from homology"/>
<dbReference type="FunCoup" id="A0A7L4YT13">
    <property type="interactions" value="44"/>
</dbReference>
<comment type="similarity">
    <text evidence="1 8">Belongs to the cytidylate kinase family. Type 1 subfamily.</text>
</comment>
<dbReference type="EMBL" id="CP047156">
    <property type="protein sequence ID" value="QHC02198.1"/>
    <property type="molecule type" value="Genomic_DNA"/>
</dbReference>